<evidence type="ECO:0000313" key="7">
    <source>
        <dbReference type="EMBL" id="REF29852.1"/>
    </source>
</evidence>
<dbReference type="Pfam" id="PF01497">
    <property type="entry name" value="Peripla_BP_2"/>
    <property type="match status" value="1"/>
</dbReference>
<dbReference type="RefSeq" id="WP_115921932.1">
    <property type="nucleotide sequence ID" value="NZ_QTUA01000001.1"/>
</dbReference>
<evidence type="ECO:0000259" key="6">
    <source>
        <dbReference type="PROSITE" id="PS50983"/>
    </source>
</evidence>
<protein>
    <submittedName>
        <fullName evidence="7">Iron complex transport system substrate-binding protein</fullName>
    </submittedName>
</protein>
<evidence type="ECO:0000256" key="5">
    <source>
        <dbReference type="SAM" id="SignalP"/>
    </source>
</evidence>
<dbReference type="AlphaFoldDB" id="A0A3D9UK73"/>
<dbReference type="OrthoDB" id="1846031at2"/>
<dbReference type="Gene3D" id="3.40.50.1980">
    <property type="entry name" value="Nitrogenase molybdenum iron protein domain"/>
    <property type="match status" value="2"/>
</dbReference>
<dbReference type="EMBL" id="QTUA01000001">
    <property type="protein sequence ID" value="REF29852.1"/>
    <property type="molecule type" value="Genomic_DNA"/>
</dbReference>
<evidence type="ECO:0000256" key="3">
    <source>
        <dbReference type="ARBA" id="ARBA00022448"/>
    </source>
</evidence>
<evidence type="ECO:0000256" key="1">
    <source>
        <dbReference type="ARBA" id="ARBA00004196"/>
    </source>
</evidence>
<dbReference type="Proteomes" id="UP000256253">
    <property type="component" value="Unassembled WGS sequence"/>
</dbReference>
<evidence type="ECO:0000313" key="8">
    <source>
        <dbReference type="Proteomes" id="UP000256253"/>
    </source>
</evidence>
<dbReference type="InterPro" id="IPR051313">
    <property type="entry name" value="Bact_iron-sidero_bind"/>
</dbReference>
<evidence type="ECO:0000256" key="2">
    <source>
        <dbReference type="ARBA" id="ARBA00008814"/>
    </source>
</evidence>
<dbReference type="SUPFAM" id="SSF53807">
    <property type="entry name" value="Helical backbone' metal receptor"/>
    <property type="match status" value="1"/>
</dbReference>
<keyword evidence="3" id="KW-0813">Transport</keyword>
<dbReference type="InterPro" id="IPR002491">
    <property type="entry name" value="ABC_transptr_periplasmic_BD"/>
</dbReference>
<name>A0A3D9UK73_9MICO</name>
<feature type="domain" description="Fe/B12 periplasmic-binding" evidence="6">
    <location>
        <begin position="67"/>
        <end position="345"/>
    </location>
</feature>
<dbReference type="CDD" id="cd01146">
    <property type="entry name" value="FhuD"/>
    <property type="match status" value="1"/>
</dbReference>
<dbReference type="GO" id="GO:0030288">
    <property type="term" value="C:outer membrane-bounded periplasmic space"/>
    <property type="evidence" value="ECO:0007669"/>
    <property type="project" value="TreeGrafter"/>
</dbReference>
<dbReference type="PANTHER" id="PTHR30532">
    <property type="entry name" value="IRON III DICITRATE-BINDING PERIPLASMIC PROTEIN"/>
    <property type="match status" value="1"/>
</dbReference>
<comment type="caution">
    <text evidence="7">The sequence shown here is derived from an EMBL/GenBank/DDBJ whole genome shotgun (WGS) entry which is preliminary data.</text>
</comment>
<dbReference type="PROSITE" id="PS51257">
    <property type="entry name" value="PROKAR_LIPOPROTEIN"/>
    <property type="match status" value="1"/>
</dbReference>
<keyword evidence="8" id="KW-1185">Reference proteome</keyword>
<keyword evidence="4 5" id="KW-0732">Signal</keyword>
<dbReference type="PROSITE" id="PS50983">
    <property type="entry name" value="FE_B12_PBP"/>
    <property type="match status" value="1"/>
</dbReference>
<organism evidence="7 8">
    <name type="scientific">Calidifontibacter indicus</name>
    <dbReference type="NCBI Taxonomy" id="419650"/>
    <lineage>
        <taxon>Bacteria</taxon>
        <taxon>Bacillati</taxon>
        <taxon>Actinomycetota</taxon>
        <taxon>Actinomycetes</taxon>
        <taxon>Micrococcales</taxon>
        <taxon>Dermacoccaceae</taxon>
        <taxon>Calidifontibacter</taxon>
    </lineage>
</organism>
<sequence length="349" mass="36011">MQKIAFPIALLATGLLAACSTGPTGGADSQTAGTQAAGATTTTDSGAFPVTVKTALGSATITKAPQRVVTLGWSDQDVAVSLGVAPVGAPEVTWGGNAGKSTDWYDAALAKIGGKQPTRYSDADGTPFDKVAALKPDLILATNSGITKDDYAKLSKIAPVVAYPDQPWGTSWQQSLDLVGKALGKSTEAAKLKTDTENSIKTAVAKYPALKGKSAAWAWFTPTDLSKASFYTSIDNRPRMLEAFGMTTPSFVTKLSAGKPNLFSVDVSAENASTADADVLVFYVDNAAQTKQITGNALLSKIPALQRGSYVASSDNVAAMPMSSPTPLSIPTALEKFLPQLAAAAAKAQ</sequence>
<feature type="chain" id="PRO_5039186635" evidence="5">
    <location>
        <begin position="18"/>
        <end position="349"/>
    </location>
</feature>
<feature type="signal peptide" evidence="5">
    <location>
        <begin position="1"/>
        <end position="17"/>
    </location>
</feature>
<gene>
    <name evidence="7" type="ORF">DFJ65_0830</name>
</gene>
<dbReference type="PANTHER" id="PTHR30532:SF24">
    <property type="entry name" value="FERRIC ENTEROBACTIN-BINDING PERIPLASMIC PROTEIN FEPB"/>
    <property type="match status" value="1"/>
</dbReference>
<dbReference type="GO" id="GO:1901678">
    <property type="term" value="P:iron coordination entity transport"/>
    <property type="evidence" value="ECO:0007669"/>
    <property type="project" value="UniProtKB-ARBA"/>
</dbReference>
<reference evidence="7 8" key="1">
    <citation type="submission" date="2018-08" db="EMBL/GenBank/DDBJ databases">
        <title>Sequencing the genomes of 1000 actinobacteria strains.</title>
        <authorList>
            <person name="Klenk H.-P."/>
        </authorList>
    </citation>
    <scope>NUCLEOTIDE SEQUENCE [LARGE SCALE GENOMIC DNA]</scope>
    <source>
        <strain evidence="7 8">DSM 22967</strain>
    </source>
</reference>
<accession>A0A3D9UK73</accession>
<comment type="similarity">
    <text evidence="2">Belongs to the bacterial solute-binding protein 8 family.</text>
</comment>
<evidence type="ECO:0000256" key="4">
    <source>
        <dbReference type="ARBA" id="ARBA00022729"/>
    </source>
</evidence>
<comment type="subcellular location">
    <subcellularLocation>
        <location evidence="1">Cell envelope</location>
    </subcellularLocation>
</comment>
<proteinExistence type="inferred from homology"/>